<evidence type="ECO:0000259" key="4">
    <source>
        <dbReference type="Pfam" id="PF16113"/>
    </source>
</evidence>
<dbReference type="RefSeq" id="WP_344228119.1">
    <property type="nucleotide sequence ID" value="NZ_BAAALH010000002.1"/>
</dbReference>
<gene>
    <name evidence="5" type="ORF">ACFO0K_07830</name>
</gene>
<sequence length="356" mass="37552">MSTDTPATDTEPEVLIRRAGHLGHLILNRPKALNSLTHGMVKTIKATLETWKDDASVNTVLISGAGEKGLCAGGDIVSVYRSITEGHPEDGDVFFADEYAMNSLIAEYPKPYVAFMDGIVLGGGVGVSAHGSHRIVTERTRLGMPETGIGFFPDVGGSWMLARTPSHLGMHMALTSGHVTGADALAAGFADHFVPAARLEELALALVSTGADEAIAAVATAADDVPPAPLAQHERWIESCYSATTAEEIVAALQADGAPEAAAAAEAILGKCPTSVKITLDHVRGAAQARSVQEVLEADYRLTYHLLRAHNFPEGIRALLVDKDRNPQWEPATLDQVTADEITALTAPVEGRGLTL</sequence>
<comment type="caution">
    <text evidence="5">The sequence shown here is derived from an EMBL/GenBank/DDBJ whole genome shotgun (WGS) entry which is preliminary data.</text>
</comment>
<dbReference type="PANTHER" id="PTHR43176">
    <property type="entry name" value="3-HYDROXYISOBUTYRYL-COA HYDROLASE-RELATED"/>
    <property type="match status" value="1"/>
</dbReference>
<evidence type="ECO:0000313" key="5">
    <source>
        <dbReference type="EMBL" id="MFC4429588.1"/>
    </source>
</evidence>
<accession>A0ABV8XY50</accession>
<dbReference type="EC" id="3.1.2.4" evidence="2"/>
<dbReference type="SUPFAM" id="SSF52096">
    <property type="entry name" value="ClpP/crotonase"/>
    <property type="match status" value="1"/>
</dbReference>
<evidence type="ECO:0000313" key="6">
    <source>
        <dbReference type="Proteomes" id="UP001595965"/>
    </source>
</evidence>
<dbReference type="InterPro" id="IPR045004">
    <property type="entry name" value="ECH_dom"/>
</dbReference>
<keyword evidence="6" id="KW-1185">Reference proteome</keyword>
<evidence type="ECO:0000256" key="1">
    <source>
        <dbReference type="ARBA" id="ARBA00001709"/>
    </source>
</evidence>
<dbReference type="Pfam" id="PF16113">
    <property type="entry name" value="ECH_2"/>
    <property type="match status" value="1"/>
</dbReference>
<dbReference type="EMBL" id="JBHSEN010000001">
    <property type="protein sequence ID" value="MFC4429588.1"/>
    <property type="molecule type" value="Genomic_DNA"/>
</dbReference>
<organism evidence="5 6">
    <name type="scientific">Citricoccus alkalitolerans</name>
    <dbReference type="NCBI Taxonomy" id="246603"/>
    <lineage>
        <taxon>Bacteria</taxon>
        <taxon>Bacillati</taxon>
        <taxon>Actinomycetota</taxon>
        <taxon>Actinomycetes</taxon>
        <taxon>Micrococcales</taxon>
        <taxon>Micrococcaceae</taxon>
        <taxon>Citricoccus</taxon>
    </lineage>
</organism>
<proteinExistence type="predicted"/>
<dbReference type="InterPro" id="IPR029045">
    <property type="entry name" value="ClpP/crotonase-like_dom_sf"/>
</dbReference>
<dbReference type="InterPro" id="IPR032259">
    <property type="entry name" value="HIBYL-CoA-H"/>
</dbReference>
<dbReference type="Gene3D" id="3.90.226.10">
    <property type="entry name" value="2-enoyl-CoA Hydratase, Chain A, domain 1"/>
    <property type="match status" value="1"/>
</dbReference>
<evidence type="ECO:0000256" key="2">
    <source>
        <dbReference type="ARBA" id="ARBA00011915"/>
    </source>
</evidence>
<dbReference type="CDD" id="cd06558">
    <property type="entry name" value="crotonase-like"/>
    <property type="match status" value="1"/>
</dbReference>
<evidence type="ECO:0000256" key="3">
    <source>
        <dbReference type="ARBA" id="ARBA00022801"/>
    </source>
</evidence>
<name>A0ABV8XY50_9MICC</name>
<dbReference type="Proteomes" id="UP001595965">
    <property type="component" value="Unassembled WGS sequence"/>
</dbReference>
<keyword evidence="3" id="KW-0378">Hydrolase</keyword>
<protein>
    <recommendedName>
        <fullName evidence="2">3-hydroxyisobutyryl-CoA hydrolase</fullName>
        <ecNumber evidence="2">3.1.2.4</ecNumber>
    </recommendedName>
</protein>
<dbReference type="NCBIfam" id="NF004127">
    <property type="entry name" value="PRK05617.1"/>
    <property type="match status" value="1"/>
</dbReference>
<comment type="catalytic activity">
    <reaction evidence="1">
        <text>3-hydroxy-2-methylpropanoyl-CoA + H2O = 3-hydroxy-2-methylpropanoate + CoA + H(+)</text>
        <dbReference type="Rhea" id="RHEA:20888"/>
        <dbReference type="ChEBI" id="CHEBI:11805"/>
        <dbReference type="ChEBI" id="CHEBI:15377"/>
        <dbReference type="ChEBI" id="CHEBI:15378"/>
        <dbReference type="ChEBI" id="CHEBI:57287"/>
        <dbReference type="ChEBI" id="CHEBI:57340"/>
        <dbReference type="EC" id="3.1.2.4"/>
    </reaction>
</comment>
<dbReference type="PANTHER" id="PTHR43176:SF3">
    <property type="entry name" value="3-HYDROXYISOBUTYRYL-COA HYDROLASE, MITOCHONDRIAL"/>
    <property type="match status" value="1"/>
</dbReference>
<reference evidence="6" key="1">
    <citation type="journal article" date="2019" name="Int. J. Syst. Evol. Microbiol.">
        <title>The Global Catalogue of Microorganisms (GCM) 10K type strain sequencing project: providing services to taxonomists for standard genome sequencing and annotation.</title>
        <authorList>
            <consortium name="The Broad Institute Genomics Platform"/>
            <consortium name="The Broad Institute Genome Sequencing Center for Infectious Disease"/>
            <person name="Wu L."/>
            <person name="Ma J."/>
        </authorList>
    </citation>
    <scope>NUCLEOTIDE SEQUENCE [LARGE SCALE GENOMIC DNA]</scope>
    <source>
        <strain evidence="6">CGMCC 1.12125</strain>
    </source>
</reference>
<feature type="domain" description="Enoyl-CoA hydratase/isomerase" evidence="4">
    <location>
        <begin position="23"/>
        <end position="344"/>
    </location>
</feature>